<dbReference type="InterPro" id="IPR013766">
    <property type="entry name" value="Thioredoxin_domain"/>
</dbReference>
<dbReference type="Pfam" id="PF00085">
    <property type="entry name" value="Thioredoxin"/>
    <property type="match status" value="1"/>
</dbReference>
<organism evidence="9 10">
    <name type="scientific">Lachnoclostridium phocaeense</name>
    <dbReference type="NCBI Taxonomy" id="1871021"/>
    <lineage>
        <taxon>Bacteria</taxon>
        <taxon>Bacillati</taxon>
        <taxon>Bacillota</taxon>
        <taxon>Clostridia</taxon>
        <taxon>Lachnospirales</taxon>
        <taxon>Lachnospiraceae</taxon>
    </lineage>
</organism>
<dbReference type="GO" id="GO:0005737">
    <property type="term" value="C:cytoplasm"/>
    <property type="evidence" value="ECO:0007669"/>
    <property type="project" value="TreeGrafter"/>
</dbReference>
<evidence type="ECO:0000256" key="1">
    <source>
        <dbReference type="ARBA" id="ARBA00008987"/>
    </source>
</evidence>
<name>A0A921I162_9FIRM</name>
<comment type="caution">
    <text evidence="9">The sequence shown here is derived from an EMBL/GenBank/DDBJ whole genome shotgun (WGS) entry which is preliminary data.</text>
</comment>
<evidence type="ECO:0000256" key="4">
    <source>
        <dbReference type="ARBA" id="ARBA00023157"/>
    </source>
</evidence>
<evidence type="ECO:0000259" key="8">
    <source>
        <dbReference type="PROSITE" id="PS51352"/>
    </source>
</evidence>
<keyword evidence="2" id="KW-0813">Transport</keyword>
<gene>
    <name evidence="9" type="primary">traF</name>
    <name evidence="9" type="ORF">K8V82_03750</name>
</gene>
<reference evidence="9" key="2">
    <citation type="submission" date="2021-09" db="EMBL/GenBank/DDBJ databases">
        <authorList>
            <person name="Gilroy R."/>
        </authorList>
    </citation>
    <scope>NUCLEOTIDE SEQUENCE</scope>
    <source>
        <strain evidence="9">ChiSjej5B23-16112</strain>
    </source>
</reference>
<dbReference type="AlphaFoldDB" id="A0A921I162"/>
<dbReference type="PIRSF" id="PIRSF000077">
    <property type="entry name" value="Thioredoxin"/>
    <property type="match status" value="1"/>
</dbReference>
<evidence type="ECO:0000256" key="2">
    <source>
        <dbReference type="ARBA" id="ARBA00022448"/>
    </source>
</evidence>
<feature type="domain" description="Thioredoxin" evidence="8">
    <location>
        <begin position="1"/>
        <end position="104"/>
    </location>
</feature>
<evidence type="ECO:0000256" key="5">
    <source>
        <dbReference type="ARBA" id="ARBA00023284"/>
    </source>
</evidence>
<evidence type="ECO:0000313" key="10">
    <source>
        <dbReference type="Proteomes" id="UP000769156"/>
    </source>
</evidence>
<keyword evidence="3" id="KW-0249">Electron transport</keyword>
<dbReference type="GO" id="GO:0015035">
    <property type="term" value="F:protein-disulfide reductase activity"/>
    <property type="evidence" value="ECO:0007669"/>
    <property type="project" value="InterPro"/>
</dbReference>
<evidence type="ECO:0000256" key="6">
    <source>
        <dbReference type="PIRNR" id="PIRNR000077"/>
    </source>
</evidence>
<dbReference type="CDD" id="cd02947">
    <property type="entry name" value="TRX_family"/>
    <property type="match status" value="1"/>
</dbReference>
<dbReference type="OrthoDB" id="9790390at2"/>
<dbReference type="RefSeq" id="WP_076781091.1">
    <property type="nucleotide sequence ID" value="NZ_CALKQL010000004.1"/>
</dbReference>
<dbReference type="EMBL" id="DYVY01000060">
    <property type="protein sequence ID" value="HJF93887.1"/>
    <property type="molecule type" value="Genomic_DNA"/>
</dbReference>
<reference evidence="9" key="1">
    <citation type="journal article" date="2021" name="PeerJ">
        <title>Extensive microbial diversity within the chicken gut microbiome revealed by metagenomics and culture.</title>
        <authorList>
            <person name="Gilroy R."/>
            <person name="Ravi A."/>
            <person name="Getino M."/>
            <person name="Pursley I."/>
            <person name="Horton D.L."/>
            <person name="Alikhan N.F."/>
            <person name="Baker D."/>
            <person name="Gharbi K."/>
            <person name="Hall N."/>
            <person name="Watson M."/>
            <person name="Adriaenssens E.M."/>
            <person name="Foster-Nyarko E."/>
            <person name="Jarju S."/>
            <person name="Secka A."/>
            <person name="Antonio M."/>
            <person name="Oren A."/>
            <person name="Chaudhuri R.R."/>
            <person name="La Ragione R."/>
            <person name="Hildebrand F."/>
            <person name="Pallen M.J."/>
        </authorList>
    </citation>
    <scope>NUCLEOTIDE SEQUENCE</scope>
    <source>
        <strain evidence="9">ChiSjej5B23-16112</strain>
    </source>
</reference>
<dbReference type="PANTHER" id="PTHR45663:SF11">
    <property type="entry name" value="GEO12009P1"/>
    <property type="match status" value="1"/>
</dbReference>
<dbReference type="SUPFAM" id="SSF52833">
    <property type="entry name" value="Thioredoxin-like"/>
    <property type="match status" value="1"/>
</dbReference>
<evidence type="ECO:0000313" key="9">
    <source>
        <dbReference type="EMBL" id="HJF93887.1"/>
    </source>
</evidence>
<keyword evidence="5 7" id="KW-0676">Redox-active center</keyword>
<sequence>MYHLTEENFDIEVLKETGAVVVMFYEKWCPKCSMTRPVVEELEQKYRGKIKFCEAELSETPHLAASYGADIVPTFLFVKKGEVKASMKGVVGEKILEKRMKELL</sequence>
<evidence type="ECO:0000256" key="3">
    <source>
        <dbReference type="ARBA" id="ARBA00022982"/>
    </source>
</evidence>
<keyword evidence="4 7" id="KW-1015">Disulfide bond</keyword>
<dbReference type="InterPro" id="IPR005746">
    <property type="entry name" value="Thioredoxin"/>
</dbReference>
<dbReference type="PROSITE" id="PS51352">
    <property type="entry name" value="THIOREDOXIN_2"/>
    <property type="match status" value="1"/>
</dbReference>
<accession>A0A921I162</accession>
<dbReference type="PANTHER" id="PTHR45663">
    <property type="entry name" value="GEO12009P1"/>
    <property type="match status" value="1"/>
</dbReference>
<dbReference type="Gene3D" id="3.40.30.10">
    <property type="entry name" value="Glutaredoxin"/>
    <property type="match status" value="1"/>
</dbReference>
<dbReference type="Proteomes" id="UP000769156">
    <property type="component" value="Unassembled WGS sequence"/>
</dbReference>
<comment type="similarity">
    <text evidence="1 6">Belongs to the thioredoxin family.</text>
</comment>
<proteinExistence type="inferred from homology"/>
<feature type="disulfide bond" description="Redox-active" evidence="7">
    <location>
        <begin position="29"/>
        <end position="32"/>
    </location>
</feature>
<protein>
    <recommendedName>
        <fullName evidence="6">Thioredoxin</fullName>
    </recommendedName>
</protein>
<dbReference type="InterPro" id="IPR036249">
    <property type="entry name" value="Thioredoxin-like_sf"/>
</dbReference>
<evidence type="ECO:0000256" key="7">
    <source>
        <dbReference type="PIRSR" id="PIRSR000077-4"/>
    </source>
</evidence>